<name>A0ACB8TSS6_9APHY</name>
<dbReference type="EMBL" id="MU274935">
    <property type="protein sequence ID" value="KAI0085036.1"/>
    <property type="molecule type" value="Genomic_DNA"/>
</dbReference>
<dbReference type="Proteomes" id="UP001055072">
    <property type="component" value="Unassembled WGS sequence"/>
</dbReference>
<evidence type="ECO:0000313" key="2">
    <source>
        <dbReference type="Proteomes" id="UP001055072"/>
    </source>
</evidence>
<sequence length="611" mass="69431">MSSQTQATIPGGMHRCLRIAEIQMEIFRTLSPADAATLARTCTAFYDQAMNVVWARVESFIPFVMCIPSEALEKTKEKADAPRKSLITVEFNRELQSADWQLFCKHARRVKVFSDIIGLDVIVGPYRRYDTYRLAPSALDLVGRFICQHGADGGSLFSRLNRLLLCDLSIESSLLPKYLPYLCRHTGTFEINACNSESTADIMSDDMRMDWPTIMPLLSSAWPGLRLIKFLWSFKPPKHQIEQYIQAMSLWLRSLSQLKKFKTYLGLEPSMLTALSTLPLLHTLDLNESEYSLDGRHRTEFDSESLQLSSACFPSLKVLCIHANSDTPALVLSIPLLQGLGGSNTLTRVDITFPNIPSTLQSAARILTLFEAISRISPLETLQINLSTSEESPDESEYKELVLSGQLLSTLFPLRHMRDLTLGRDFRITIEDQDLFGAAAAWPNLEKLTFSFDSWKFRYHVLVPEVTLVGVQALYIGCPNLKQVNMSIDARLPTSEYAEHPGEIFLDIRAPAEDSRNCSMELLNLVFVLSGGDRTYEDVHMTSFLGTAICFMFPRLDSLYAGLYYKGRWEKWERAVERYWRECLGMKSEARVRALLYRRWSGEDNEGYDSE</sequence>
<keyword evidence="2" id="KW-1185">Reference proteome</keyword>
<comment type="caution">
    <text evidence="1">The sequence shown here is derived from an EMBL/GenBank/DDBJ whole genome shotgun (WGS) entry which is preliminary data.</text>
</comment>
<proteinExistence type="predicted"/>
<protein>
    <submittedName>
        <fullName evidence="1">Uncharacterized protein</fullName>
    </submittedName>
</protein>
<gene>
    <name evidence="1" type="ORF">BDY19DRAFT_967713</name>
</gene>
<accession>A0ACB8TSS6</accession>
<organism evidence="1 2">
    <name type="scientific">Irpex rosettiformis</name>
    <dbReference type="NCBI Taxonomy" id="378272"/>
    <lineage>
        <taxon>Eukaryota</taxon>
        <taxon>Fungi</taxon>
        <taxon>Dikarya</taxon>
        <taxon>Basidiomycota</taxon>
        <taxon>Agaricomycotina</taxon>
        <taxon>Agaricomycetes</taxon>
        <taxon>Polyporales</taxon>
        <taxon>Irpicaceae</taxon>
        <taxon>Irpex</taxon>
    </lineage>
</organism>
<evidence type="ECO:0000313" key="1">
    <source>
        <dbReference type="EMBL" id="KAI0085036.1"/>
    </source>
</evidence>
<reference evidence="1" key="1">
    <citation type="journal article" date="2021" name="Environ. Microbiol.">
        <title>Gene family expansions and transcriptome signatures uncover fungal adaptations to wood decay.</title>
        <authorList>
            <person name="Hage H."/>
            <person name="Miyauchi S."/>
            <person name="Viragh M."/>
            <person name="Drula E."/>
            <person name="Min B."/>
            <person name="Chaduli D."/>
            <person name="Navarro D."/>
            <person name="Favel A."/>
            <person name="Norest M."/>
            <person name="Lesage-Meessen L."/>
            <person name="Balint B."/>
            <person name="Merenyi Z."/>
            <person name="de Eugenio L."/>
            <person name="Morin E."/>
            <person name="Martinez A.T."/>
            <person name="Baldrian P."/>
            <person name="Stursova M."/>
            <person name="Martinez M.J."/>
            <person name="Novotny C."/>
            <person name="Magnuson J.K."/>
            <person name="Spatafora J.W."/>
            <person name="Maurice S."/>
            <person name="Pangilinan J."/>
            <person name="Andreopoulos W."/>
            <person name="LaButti K."/>
            <person name="Hundley H."/>
            <person name="Na H."/>
            <person name="Kuo A."/>
            <person name="Barry K."/>
            <person name="Lipzen A."/>
            <person name="Henrissat B."/>
            <person name="Riley R."/>
            <person name="Ahrendt S."/>
            <person name="Nagy L.G."/>
            <person name="Grigoriev I.V."/>
            <person name="Martin F."/>
            <person name="Rosso M.N."/>
        </authorList>
    </citation>
    <scope>NUCLEOTIDE SEQUENCE</scope>
    <source>
        <strain evidence="1">CBS 384.51</strain>
    </source>
</reference>